<keyword evidence="2" id="KW-1185">Reference proteome</keyword>
<gene>
    <name evidence="1" type="ORF">Pint_30102</name>
</gene>
<organism evidence="1 2">
    <name type="scientific">Pistacia integerrima</name>
    <dbReference type="NCBI Taxonomy" id="434235"/>
    <lineage>
        <taxon>Eukaryota</taxon>
        <taxon>Viridiplantae</taxon>
        <taxon>Streptophyta</taxon>
        <taxon>Embryophyta</taxon>
        <taxon>Tracheophyta</taxon>
        <taxon>Spermatophyta</taxon>
        <taxon>Magnoliopsida</taxon>
        <taxon>eudicotyledons</taxon>
        <taxon>Gunneridae</taxon>
        <taxon>Pentapetalae</taxon>
        <taxon>rosids</taxon>
        <taxon>malvids</taxon>
        <taxon>Sapindales</taxon>
        <taxon>Anacardiaceae</taxon>
        <taxon>Pistacia</taxon>
    </lineage>
</organism>
<sequence length="210" mass="22957">MSKPESSPLQKICTTLLVLSMAYCGSGLQNYGTGPGFNYVVNVMKMGAVGDGRKDDSQAFLRAWAAVCGANKTAPLLLIPAGRTFLLKPVKFPGPCTSSAINFKILGNIMAPDMTAWKGASWWQQESEPEKRPAALTFNKCTNLRLDQLKHINSPRNHITVTGCRNVVISHLNITAPGSSPNTDGIDIDQTRNVYIHDCNIETGILWFYI</sequence>
<dbReference type="EMBL" id="CM047750">
    <property type="protein sequence ID" value="KAJ0008052.1"/>
    <property type="molecule type" value="Genomic_DNA"/>
</dbReference>
<dbReference type="Proteomes" id="UP001163603">
    <property type="component" value="Chromosome 15"/>
</dbReference>
<proteinExistence type="predicted"/>
<accession>A0ACC0X321</accession>
<evidence type="ECO:0000313" key="2">
    <source>
        <dbReference type="Proteomes" id="UP001163603"/>
    </source>
</evidence>
<reference evidence="2" key="1">
    <citation type="journal article" date="2023" name="G3 (Bethesda)">
        <title>Genome assembly and association tests identify interacting loci associated with vigor, precocity, and sex in interspecific pistachio rootstocks.</title>
        <authorList>
            <person name="Palmer W."/>
            <person name="Jacygrad E."/>
            <person name="Sagayaradj S."/>
            <person name="Cavanaugh K."/>
            <person name="Han R."/>
            <person name="Bertier L."/>
            <person name="Beede B."/>
            <person name="Kafkas S."/>
            <person name="Golino D."/>
            <person name="Preece J."/>
            <person name="Michelmore R."/>
        </authorList>
    </citation>
    <scope>NUCLEOTIDE SEQUENCE [LARGE SCALE GENOMIC DNA]</scope>
</reference>
<comment type="caution">
    <text evidence="1">The sequence shown here is derived from an EMBL/GenBank/DDBJ whole genome shotgun (WGS) entry which is preliminary data.</text>
</comment>
<protein>
    <submittedName>
        <fullName evidence="1">Uncharacterized protein</fullName>
    </submittedName>
</protein>
<name>A0ACC0X321_9ROSI</name>
<evidence type="ECO:0000313" key="1">
    <source>
        <dbReference type="EMBL" id="KAJ0008052.1"/>
    </source>
</evidence>